<dbReference type="AlphaFoldDB" id="A0A2N5H6C7"/>
<dbReference type="PANTHER" id="PTHR30572">
    <property type="entry name" value="MEMBRANE COMPONENT OF TRANSPORTER-RELATED"/>
    <property type="match status" value="1"/>
</dbReference>
<feature type="domain" description="MacB-like periplasmic core" evidence="8">
    <location>
        <begin position="542"/>
        <end position="781"/>
    </location>
</feature>
<dbReference type="InterPro" id="IPR050250">
    <property type="entry name" value="Macrolide_Exporter_MacB"/>
</dbReference>
<keyword evidence="2" id="KW-1003">Cell membrane</keyword>
<proteinExistence type="predicted"/>
<dbReference type="Pfam" id="PF12704">
    <property type="entry name" value="MacB_PCD"/>
    <property type="match status" value="1"/>
</dbReference>
<feature type="transmembrane region" description="Helical" evidence="6">
    <location>
        <begin position="535"/>
        <end position="554"/>
    </location>
</feature>
<feature type="transmembrane region" description="Helical" evidence="6">
    <location>
        <begin position="855"/>
        <end position="877"/>
    </location>
</feature>
<evidence type="ECO:0000256" key="4">
    <source>
        <dbReference type="ARBA" id="ARBA00022989"/>
    </source>
</evidence>
<feature type="transmembrane region" description="Helical" evidence="6">
    <location>
        <begin position="396"/>
        <end position="418"/>
    </location>
</feature>
<dbReference type="InterPro" id="IPR003838">
    <property type="entry name" value="ABC3_permease_C"/>
</dbReference>
<comment type="caution">
    <text evidence="9">The sequence shown here is derived from an EMBL/GenBank/DDBJ whole genome shotgun (WGS) entry which is preliminary data.</text>
</comment>
<accession>A0A2N5H6C7</accession>
<evidence type="ECO:0000256" key="1">
    <source>
        <dbReference type="ARBA" id="ARBA00004651"/>
    </source>
</evidence>
<protein>
    <submittedName>
        <fullName evidence="9">ABC transporter permease</fullName>
    </submittedName>
</protein>
<evidence type="ECO:0000256" key="5">
    <source>
        <dbReference type="ARBA" id="ARBA00023136"/>
    </source>
</evidence>
<dbReference type="PANTHER" id="PTHR30572:SF17">
    <property type="entry name" value="ABC3 TRANSPORTER PERMEASE PROTEIN DOMAIN-CONTAINING PROTEIN"/>
    <property type="match status" value="1"/>
</dbReference>
<evidence type="ECO:0000256" key="3">
    <source>
        <dbReference type="ARBA" id="ARBA00022692"/>
    </source>
</evidence>
<evidence type="ECO:0000313" key="10">
    <source>
        <dbReference type="Proteomes" id="UP000234950"/>
    </source>
</evidence>
<dbReference type="GO" id="GO:0005886">
    <property type="term" value="C:plasma membrane"/>
    <property type="evidence" value="ECO:0007669"/>
    <property type="project" value="UniProtKB-SubCell"/>
</dbReference>
<evidence type="ECO:0000259" key="7">
    <source>
        <dbReference type="Pfam" id="PF02687"/>
    </source>
</evidence>
<dbReference type="InterPro" id="IPR025857">
    <property type="entry name" value="MacB_PCD"/>
</dbReference>
<dbReference type="Pfam" id="PF02687">
    <property type="entry name" value="FtsX"/>
    <property type="match status" value="2"/>
</dbReference>
<keyword evidence="10" id="KW-1185">Reference proteome</keyword>
<gene>
    <name evidence="9" type="ORF">CVD27_27190</name>
</gene>
<keyword evidence="5 6" id="KW-0472">Membrane</keyword>
<feature type="transmembrane region" description="Helical" evidence="6">
    <location>
        <begin position="812"/>
        <end position="834"/>
    </location>
</feature>
<sequence>MAILKIIMRKMLNNRWLTGSLFLGLLLTVSLVSSIPIYTSGVLHKMLTKELEEHQAKTNQYPGSFSLSMGISEETESNPYQSLVRAEKINEQIMKETSLPIVTKAHSISTVPLKITLQDDAASEQGFGRIVSLSNIENHIEISDGKWPSTNEKDGIYEVLVPEKSLQKRKIVLNKILIAGEGKEEIMVKPVGTFKEKDERDPYWEAPPERYTDDFILPEKLFRKLFVTQKKNLLGNTRFYTAFDYKSINTNHIPRLLELTGSINEKVSKINKSMILIDFPIEDILSRYKAKERQLTTMLWSLNIPILIMMAIYLMMVIRLIIDRQLNEMAVLASRGAKRQQIVWIYFLEISLLGLASFVMGPLFGLWLCKILGASNGFLEFIQRDSLKLELSSQGYLYAFCAVAISIIMVMIPVYQSSRKSIVHHKQNLAHFDYSKHRFLILADILLVAISFYGLYTFKQRQKEWLTLSNSNGELFVDPLLFFIPVLFIIGMGLLVLRLYPFVLKVLGKAGGRFWSLPLYSTFIQVSRSSKQYQFLMLFLIMTIGVGVFSASSARTINTNLEQQIRYKNGADISLRLKWDSNETIGSSPVMTNGKENEEKKASPQEVVYSEPPFDPFLKLKSVEHVAKVFRKENMKVEANGKKLFSASLMGIEPKEFGQTAWFDPSLLPHHWYNYLNLLSSEPSSVLISKSIAADLGIKVGDYLTIEAENSIPVEFVVFGIVEYWPSFNPMEKGENTDDPSSIIVANLTYIQNTLGLEPYEVWMKVKKNVSRASVYKEISNQKLPVIGISDITPKIIELKNSAFLLGLNGTLTLGFMIALLVTLIGFILYWVLTIRSRTLQYGVYLAMGMSSRKLYSILIWEQLFTSGIACFFGIILGKLTSTLFVPLFQLSFDPKEMVPPFRVLFQASDGTKIYFFVFFMLAAGLTIFVFFLKQIRIHQAIKLGED</sequence>
<evidence type="ECO:0000313" key="9">
    <source>
        <dbReference type="EMBL" id="PLS01073.1"/>
    </source>
</evidence>
<feature type="domain" description="ABC3 transporter permease C-terminal" evidence="7">
    <location>
        <begin position="306"/>
        <end position="420"/>
    </location>
</feature>
<feature type="transmembrane region" description="Helical" evidence="6">
    <location>
        <begin position="476"/>
        <end position="500"/>
    </location>
</feature>
<evidence type="ECO:0000256" key="2">
    <source>
        <dbReference type="ARBA" id="ARBA00022475"/>
    </source>
</evidence>
<feature type="transmembrane region" description="Helical" evidence="6">
    <location>
        <begin position="298"/>
        <end position="322"/>
    </location>
</feature>
<dbReference type="EMBL" id="PGVE01000107">
    <property type="protein sequence ID" value="PLS01073.1"/>
    <property type="molecule type" value="Genomic_DNA"/>
</dbReference>
<evidence type="ECO:0000259" key="8">
    <source>
        <dbReference type="Pfam" id="PF12704"/>
    </source>
</evidence>
<name>A0A2N5H6C7_9BACI</name>
<dbReference type="Proteomes" id="UP000234950">
    <property type="component" value="Unassembled WGS sequence"/>
</dbReference>
<reference evidence="9 10" key="1">
    <citation type="submission" date="2017-11" db="EMBL/GenBank/DDBJ databases">
        <title>Comparitive Functional Genomics of Dry Heat Resistant strains isolated from the Viking Spacecraft.</title>
        <authorList>
            <person name="Seuylemezian A."/>
            <person name="Cooper K."/>
            <person name="Vaishampayan P."/>
        </authorList>
    </citation>
    <scope>NUCLEOTIDE SEQUENCE [LARGE SCALE GENOMIC DNA]</scope>
    <source>
        <strain evidence="9 10">V32-6</strain>
    </source>
</reference>
<feature type="transmembrane region" description="Helical" evidence="6">
    <location>
        <begin position="343"/>
        <end position="368"/>
    </location>
</feature>
<feature type="transmembrane region" description="Helical" evidence="6">
    <location>
        <begin position="914"/>
        <end position="933"/>
    </location>
</feature>
<keyword evidence="3 6" id="KW-0812">Transmembrane</keyword>
<feature type="domain" description="ABC3 transporter permease C-terminal" evidence="7">
    <location>
        <begin position="817"/>
        <end position="934"/>
    </location>
</feature>
<organism evidence="9 10">
    <name type="scientific">Neobacillus cucumis</name>
    <dbReference type="NCBI Taxonomy" id="1740721"/>
    <lineage>
        <taxon>Bacteria</taxon>
        <taxon>Bacillati</taxon>
        <taxon>Bacillota</taxon>
        <taxon>Bacilli</taxon>
        <taxon>Bacillales</taxon>
        <taxon>Bacillaceae</taxon>
        <taxon>Neobacillus</taxon>
    </lineage>
</organism>
<keyword evidence="4 6" id="KW-1133">Transmembrane helix</keyword>
<evidence type="ECO:0000256" key="6">
    <source>
        <dbReference type="SAM" id="Phobius"/>
    </source>
</evidence>
<dbReference type="OrthoDB" id="51951at2"/>
<dbReference type="GO" id="GO:0022857">
    <property type="term" value="F:transmembrane transporter activity"/>
    <property type="evidence" value="ECO:0007669"/>
    <property type="project" value="TreeGrafter"/>
</dbReference>
<comment type="subcellular location">
    <subcellularLocation>
        <location evidence="1">Cell membrane</location>
        <topology evidence="1">Multi-pass membrane protein</topology>
    </subcellularLocation>
</comment>
<feature type="transmembrane region" description="Helical" evidence="6">
    <location>
        <begin position="439"/>
        <end position="456"/>
    </location>
</feature>
<dbReference type="RefSeq" id="WP_101652321.1">
    <property type="nucleotide sequence ID" value="NZ_PGVE01000107.1"/>
</dbReference>